<sequence length="103" mass="10598">MNTKTFHRRTPRRIVLGASIALALAPLVAAPAAQADTNSCSSAGMIAQCGPYASQAQCEASRAAMGGIFLWPTAPGYEPARVRLLPCEPAKAGGWETIGSLAG</sequence>
<keyword evidence="3" id="KW-1185">Reference proteome</keyword>
<dbReference type="AlphaFoldDB" id="A0A846X4F5"/>
<keyword evidence="1" id="KW-0732">Signal</keyword>
<dbReference type="InterPro" id="IPR006311">
    <property type="entry name" value="TAT_signal"/>
</dbReference>
<dbReference type="Proteomes" id="UP000582646">
    <property type="component" value="Unassembled WGS sequence"/>
</dbReference>
<organism evidence="2 3">
    <name type="scientific">Tsukamurella spumae</name>
    <dbReference type="NCBI Taxonomy" id="44753"/>
    <lineage>
        <taxon>Bacteria</taxon>
        <taxon>Bacillati</taxon>
        <taxon>Actinomycetota</taxon>
        <taxon>Actinomycetes</taxon>
        <taxon>Mycobacteriales</taxon>
        <taxon>Tsukamurellaceae</taxon>
        <taxon>Tsukamurella</taxon>
    </lineage>
</organism>
<accession>A0A846X4F5</accession>
<evidence type="ECO:0000313" key="3">
    <source>
        <dbReference type="Proteomes" id="UP000582646"/>
    </source>
</evidence>
<feature type="chain" id="PRO_5032973276" description="DUF3551 domain-containing protein" evidence="1">
    <location>
        <begin position="36"/>
        <end position="103"/>
    </location>
</feature>
<evidence type="ECO:0008006" key="4">
    <source>
        <dbReference type="Google" id="ProtNLM"/>
    </source>
</evidence>
<dbReference type="EMBL" id="JAAXOQ010000018">
    <property type="protein sequence ID" value="NKY19445.1"/>
    <property type="molecule type" value="Genomic_DNA"/>
</dbReference>
<proteinExistence type="predicted"/>
<comment type="caution">
    <text evidence="2">The sequence shown here is derived from an EMBL/GenBank/DDBJ whole genome shotgun (WGS) entry which is preliminary data.</text>
</comment>
<name>A0A846X4F5_9ACTN</name>
<dbReference type="PROSITE" id="PS51318">
    <property type="entry name" value="TAT"/>
    <property type="match status" value="1"/>
</dbReference>
<evidence type="ECO:0000313" key="2">
    <source>
        <dbReference type="EMBL" id="NKY19445.1"/>
    </source>
</evidence>
<feature type="signal peptide" evidence="1">
    <location>
        <begin position="1"/>
        <end position="35"/>
    </location>
</feature>
<evidence type="ECO:0000256" key="1">
    <source>
        <dbReference type="SAM" id="SignalP"/>
    </source>
</evidence>
<dbReference type="RefSeq" id="WP_168546442.1">
    <property type="nucleotide sequence ID" value="NZ_BAAAKS010000088.1"/>
</dbReference>
<reference evidence="2 3" key="1">
    <citation type="submission" date="2020-04" db="EMBL/GenBank/DDBJ databases">
        <title>MicrobeNet Type strains.</title>
        <authorList>
            <person name="Nicholson A.C."/>
        </authorList>
    </citation>
    <scope>NUCLEOTIDE SEQUENCE [LARGE SCALE GENOMIC DNA]</scope>
    <source>
        <strain evidence="2 3">DSM 44113</strain>
    </source>
</reference>
<gene>
    <name evidence="2" type="ORF">HF999_13850</name>
</gene>
<protein>
    <recommendedName>
        <fullName evidence="4">DUF3551 domain-containing protein</fullName>
    </recommendedName>
</protein>